<gene>
    <name evidence="5" type="ORF">BW730_00665</name>
</gene>
<protein>
    <submittedName>
        <fullName evidence="5">Uncharacterized protein</fullName>
    </submittedName>
</protein>
<dbReference type="PANTHER" id="PTHR12147:SF26">
    <property type="entry name" value="PEPTIDASE M28 DOMAIN-CONTAINING PROTEIN"/>
    <property type="match status" value="1"/>
</dbReference>
<dbReference type="PROSITE" id="PS51257">
    <property type="entry name" value="PROKAR_LIPOPROTEIN"/>
    <property type="match status" value="1"/>
</dbReference>
<dbReference type="Pfam" id="PF02225">
    <property type="entry name" value="PA"/>
    <property type="match status" value="1"/>
</dbReference>
<dbReference type="KEGG" id="tes:BW730_00665"/>
<feature type="domain" description="PA" evidence="3">
    <location>
        <begin position="157"/>
        <end position="212"/>
    </location>
</feature>
<dbReference type="OrthoDB" id="345880at2"/>
<name>A0A1Q2CJM6_9ACTN</name>
<dbReference type="Proteomes" id="UP000188145">
    <property type="component" value="Chromosome"/>
</dbReference>
<feature type="signal peptide" evidence="2">
    <location>
        <begin position="1"/>
        <end position="19"/>
    </location>
</feature>
<dbReference type="EMBL" id="CP019606">
    <property type="protein sequence ID" value="AQP46304.1"/>
    <property type="molecule type" value="Genomic_DNA"/>
</dbReference>
<sequence length="476" mass="49231">MRRLPALALACLAITGCTAAPEEQPTASTGWSLPSAPVSAAVPTATVAPETASPSAPPPVTPGPLTTADDSARAFDHLTNLSAIAERHGTRTTGGDGYPPALDYVDLTLRQAGFETTRETFLSNEAVGASDLVLEIGDLDLSGTPLGGSASQAEPITAPLGFPATPQGCSPGDFDALASSVVFLEDGGCPLEQKVAAMTKAGVAGVIVAEPEGQAPQWLRATRADFLMLSLDAEQAARVKAMRGEAKQVRMGARVRYEVDEGVNLFATWPGTGDAGVVMMGAHLDAISPGANDNGSGVATVLALAERLAANGKAEGLQVAIWDAEEPGALGSISFADSRTPEQWSRISSYVNFDMVASPNGVLGLFGNGAALNSFEEAGKRLGIAYELIELVGMTDSEPIRIVGGVDVVGVHTGSVQEITADQARRFGSIEGEAADRCYHMYCDTLATVNTPAVRQRWGQIARLSLAGVEDLLANS</sequence>
<dbReference type="InterPro" id="IPR003137">
    <property type="entry name" value="PA_domain"/>
</dbReference>
<dbReference type="InterPro" id="IPR007484">
    <property type="entry name" value="Peptidase_M28"/>
</dbReference>
<dbReference type="RefSeq" id="WP_077684626.1">
    <property type="nucleotide sequence ID" value="NZ_CP019606.1"/>
</dbReference>
<dbReference type="STRING" id="1332264.BW730_00665"/>
<dbReference type="InterPro" id="IPR045175">
    <property type="entry name" value="M28_fam"/>
</dbReference>
<dbReference type="Gene3D" id="3.40.630.10">
    <property type="entry name" value="Zn peptidases"/>
    <property type="match status" value="1"/>
</dbReference>
<reference evidence="6" key="1">
    <citation type="submission" date="2017-02" db="EMBL/GenBank/DDBJ databases">
        <title>Tessaracoccus aquaemaris sp. nov., isolated from the intestine of a Korean rockfish, Sebastes schlegelii, in a marine aquaculture pond.</title>
        <authorList>
            <person name="Tak E.J."/>
            <person name="Bae J.-W."/>
        </authorList>
    </citation>
    <scope>NUCLEOTIDE SEQUENCE [LARGE SCALE GENOMIC DNA]</scope>
    <source>
        <strain evidence="6">NSG39</strain>
    </source>
</reference>
<feature type="region of interest" description="Disordered" evidence="1">
    <location>
        <begin position="42"/>
        <end position="70"/>
    </location>
</feature>
<feature type="chain" id="PRO_5010330018" evidence="2">
    <location>
        <begin position="20"/>
        <end position="476"/>
    </location>
</feature>
<keyword evidence="2" id="KW-0732">Signal</keyword>
<evidence type="ECO:0000256" key="2">
    <source>
        <dbReference type="SAM" id="SignalP"/>
    </source>
</evidence>
<evidence type="ECO:0000313" key="5">
    <source>
        <dbReference type="EMBL" id="AQP46304.1"/>
    </source>
</evidence>
<evidence type="ECO:0000259" key="3">
    <source>
        <dbReference type="Pfam" id="PF02225"/>
    </source>
</evidence>
<dbReference type="GO" id="GO:0006508">
    <property type="term" value="P:proteolysis"/>
    <property type="evidence" value="ECO:0007669"/>
    <property type="project" value="InterPro"/>
</dbReference>
<feature type="domain" description="Peptidase M28" evidence="4">
    <location>
        <begin position="264"/>
        <end position="456"/>
    </location>
</feature>
<dbReference type="PANTHER" id="PTHR12147">
    <property type="entry name" value="METALLOPEPTIDASE M28 FAMILY MEMBER"/>
    <property type="match status" value="1"/>
</dbReference>
<feature type="compositionally biased region" description="Low complexity" evidence="1">
    <location>
        <begin position="42"/>
        <end position="54"/>
    </location>
</feature>
<dbReference type="SUPFAM" id="SSF53187">
    <property type="entry name" value="Zn-dependent exopeptidases"/>
    <property type="match status" value="1"/>
</dbReference>
<evidence type="ECO:0000313" key="6">
    <source>
        <dbReference type="Proteomes" id="UP000188145"/>
    </source>
</evidence>
<dbReference type="AlphaFoldDB" id="A0A1Q2CJM6"/>
<accession>A0A1Q2CJM6</accession>
<dbReference type="Pfam" id="PF04389">
    <property type="entry name" value="Peptidase_M28"/>
    <property type="match status" value="1"/>
</dbReference>
<dbReference type="Gene3D" id="3.50.30.30">
    <property type="match status" value="1"/>
</dbReference>
<evidence type="ECO:0000256" key="1">
    <source>
        <dbReference type="SAM" id="MobiDB-lite"/>
    </source>
</evidence>
<proteinExistence type="predicted"/>
<organism evidence="5 6">
    <name type="scientific">Tessaracoccus aquimaris</name>
    <dbReference type="NCBI Taxonomy" id="1332264"/>
    <lineage>
        <taxon>Bacteria</taxon>
        <taxon>Bacillati</taxon>
        <taxon>Actinomycetota</taxon>
        <taxon>Actinomycetes</taxon>
        <taxon>Propionibacteriales</taxon>
        <taxon>Propionibacteriaceae</taxon>
        <taxon>Tessaracoccus</taxon>
    </lineage>
</organism>
<keyword evidence="6" id="KW-1185">Reference proteome</keyword>
<evidence type="ECO:0000259" key="4">
    <source>
        <dbReference type="Pfam" id="PF04389"/>
    </source>
</evidence>
<dbReference type="GO" id="GO:0008235">
    <property type="term" value="F:metalloexopeptidase activity"/>
    <property type="evidence" value="ECO:0007669"/>
    <property type="project" value="InterPro"/>
</dbReference>